<protein>
    <recommendedName>
        <fullName evidence="3 4">Protein GrpE</fullName>
    </recommendedName>
    <alternativeName>
        <fullName evidence="3">HSP-70 cofactor</fullName>
    </alternativeName>
</protein>
<gene>
    <name evidence="3 7" type="primary">grpE</name>
    <name evidence="7" type="ORF">ACFO8Q_02860</name>
</gene>
<dbReference type="NCBIfam" id="NF010738">
    <property type="entry name" value="PRK14140.1"/>
    <property type="match status" value="1"/>
</dbReference>
<keyword evidence="3" id="KW-0963">Cytoplasm</keyword>
<comment type="caution">
    <text evidence="7">The sequence shown here is derived from an EMBL/GenBank/DDBJ whole genome shotgun (WGS) entry which is preliminary data.</text>
</comment>
<dbReference type="Pfam" id="PF01025">
    <property type="entry name" value="GrpE"/>
    <property type="match status" value="1"/>
</dbReference>
<dbReference type="PROSITE" id="PS01071">
    <property type="entry name" value="GRPE"/>
    <property type="match status" value="1"/>
</dbReference>
<dbReference type="Proteomes" id="UP001596002">
    <property type="component" value="Unassembled WGS sequence"/>
</dbReference>
<dbReference type="EMBL" id="JBHSHC010000014">
    <property type="protein sequence ID" value="MFC4766341.1"/>
    <property type="molecule type" value="Genomic_DNA"/>
</dbReference>
<keyword evidence="2 3" id="KW-0143">Chaperone</keyword>
<dbReference type="Gene3D" id="3.90.20.20">
    <property type="match status" value="1"/>
</dbReference>
<evidence type="ECO:0000256" key="6">
    <source>
        <dbReference type="SAM" id="MobiDB-lite"/>
    </source>
</evidence>
<dbReference type="InterPro" id="IPR000740">
    <property type="entry name" value="GrpE"/>
</dbReference>
<accession>A0ABV9PWM2</accession>
<proteinExistence type="inferred from homology"/>
<keyword evidence="8" id="KW-1185">Reference proteome</keyword>
<organism evidence="7 8">
    <name type="scientific">Effusibacillus consociatus</name>
    <dbReference type="NCBI Taxonomy" id="1117041"/>
    <lineage>
        <taxon>Bacteria</taxon>
        <taxon>Bacillati</taxon>
        <taxon>Bacillota</taxon>
        <taxon>Bacilli</taxon>
        <taxon>Bacillales</taxon>
        <taxon>Alicyclobacillaceae</taxon>
        <taxon>Effusibacillus</taxon>
    </lineage>
</organism>
<dbReference type="RefSeq" id="WP_380024165.1">
    <property type="nucleotide sequence ID" value="NZ_JBHSHC010000014.1"/>
</dbReference>
<comment type="function">
    <text evidence="3 4">Participates actively in the response to hyperosmotic and heat shock by preventing the aggregation of stress-denatured proteins, in association with DnaK and GrpE. It is the nucleotide exchange factor for DnaK and may function as a thermosensor. Unfolded proteins bind initially to DnaJ; upon interaction with the DnaJ-bound protein, DnaK hydrolyzes its bound ATP, resulting in the formation of a stable complex. GrpE releases ADP from DnaK; ATP binding to DnaK triggers the release of the substrate protein, thus completing the reaction cycle. Several rounds of ATP-dependent interactions between DnaJ, DnaK and GrpE are required for fully efficient folding.</text>
</comment>
<dbReference type="CDD" id="cd00446">
    <property type="entry name" value="GrpE"/>
    <property type="match status" value="1"/>
</dbReference>
<dbReference type="SUPFAM" id="SSF51064">
    <property type="entry name" value="Head domain of nucleotide exchange factor GrpE"/>
    <property type="match status" value="1"/>
</dbReference>
<comment type="subcellular location">
    <subcellularLocation>
        <location evidence="3">Cytoplasm</location>
    </subcellularLocation>
</comment>
<feature type="region of interest" description="Disordered" evidence="6">
    <location>
        <begin position="1"/>
        <end position="38"/>
    </location>
</feature>
<dbReference type="InterPro" id="IPR009012">
    <property type="entry name" value="GrpE_head"/>
</dbReference>
<evidence type="ECO:0000256" key="1">
    <source>
        <dbReference type="ARBA" id="ARBA00009054"/>
    </source>
</evidence>
<dbReference type="PANTHER" id="PTHR21237:SF23">
    <property type="entry name" value="GRPE PROTEIN HOMOLOG, MITOCHONDRIAL"/>
    <property type="match status" value="1"/>
</dbReference>
<comment type="similarity">
    <text evidence="1 3 5">Belongs to the GrpE family.</text>
</comment>
<evidence type="ECO:0000256" key="4">
    <source>
        <dbReference type="RuleBase" id="RU000639"/>
    </source>
</evidence>
<sequence length="185" mass="21162">MNQEQKQMEETPEANGETPETTEQQNADLNDTRSREELLAEVTRLTAEMQELQNRLLRSTADFDNFRKRARQEKEDLSNYATLRLVQEILPVVDNFQLALAAETSDAESLKKGVEMVFRQFESTLEREGVVAMNAVGQPFDPNFHEAVMQVESDEYAPGTVVEELRKGYLLHDKVVRPAMVKVSR</sequence>
<reference evidence="8" key="1">
    <citation type="journal article" date="2019" name="Int. J. Syst. Evol. Microbiol.">
        <title>The Global Catalogue of Microorganisms (GCM) 10K type strain sequencing project: providing services to taxonomists for standard genome sequencing and annotation.</title>
        <authorList>
            <consortium name="The Broad Institute Genomics Platform"/>
            <consortium name="The Broad Institute Genome Sequencing Center for Infectious Disease"/>
            <person name="Wu L."/>
            <person name="Ma J."/>
        </authorList>
    </citation>
    <scope>NUCLEOTIDE SEQUENCE [LARGE SCALE GENOMIC DNA]</scope>
    <source>
        <strain evidence="8">WYCCWR 12678</strain>
    </source>
</reference>
<dbReference type="PRINTS" id="PR00773">
    <property type="entry name" value="GRPEPROTEIN"/>
</dbReference>
<dbReference type="PANTHER" id="PTHR21237">
    <property type="entry name" value="GRPE PROTEIN"/>
    <property type="match status" value="1"/>
</dbReference>
<dbReference type="InterPro" id="IPR013805">
    <property type="entry name" value="GrpE_CC"/>
</dbReference>
<evidence type="ECO:0000256" key="5">
    <source>
        <dbReference type="RuleBase" id="RU004478"/>
    </source>
</evidence>
<feature type="compositionally biased region" description="Polar residues" evidence="6">
    <location>
        <begin position="18"/>
        <end position="29"/>
    </location>
</feature>
<comment type="subunit">
    <text evidence="3">Homodimer.</text>
</comment>
<dbReference type="SUPFAM" id="SSF58014">
    <property type="entry name" value="Coiled-coil domain of nucleotide exchange factor GrpE"/>
    <property type="match status" value="1"/>
</dbReference>
<dbReference type="Gene3D" id="2.30.22.10">
    <property type="entry name" value="Head domain of nucleotide exchange factor GrpE"/>
    <property type="match status" value="1"/>
</dbReference>
<evidence type="ECO:0000313" key="8">
    <source>
        <dbReference type="Proteomes" id="UP001596002"/>
    </source>
</evidence>
<evidence type="ECO:0000256" key="2">
    <source>
        <dbReference type="ARBA" id="ARBA00023186"/>
    </source>
</evidence>
<evidence type="ECO:0000313" key="7">
    <source>
        <dbReference type="EMBL" id="MFC4766341.1"/>
    </source>
</evidence>
<evidence type="ECO:0000256" key="3">
    <source>
        <dbReference type="HAMAP-Rule" id="MF_01151"/>
    </source>
</evidence>
<name>A0ABV9PWM2_9BACL</name>
<dbReference type="HAMAP" id="MF_01151">
    <property type="entry name" value="GrpE"/>
    <property type="match status" value="1"/>
</dbReference>
<keyword evidence="3 4" id="KW-0346">Stress response</keyword>